<evidence type="ECO:0000256" key="5">
    <source>
        <dbReference type="SAM" id="Phobius"/>
    </source>
</evidence>
<dbReference type="PROSITE" id="PS00217">
    <property type="entry name" value="SUGAR_TRANSPORT_2"/>
    <property type="match status" value="1"/>
</dbReference>
<evidence type="ECO:0000256" key="4">
    <source>
        <dbReference type="ARBA" id="ARBA00023136"/>
    </source>
</evidence>
<dbReference type="InterPro" id="IPR036259">
    <property type="entry name" value="MFS_trans_sf"/>
</dbReference>
<feature type="transmembrane region" description="Helical" evidence="5">
    <location>
        <begin position="359"/>
        <end position="388"/>
    </location>
</feature>
<evidence type="ECO:0000256" key="2">
    <source>
        <dbReference type="ARBA" id="ARBA00022692"/>
    </source>
</evidence>
<evidence type="ECO:0000256" key="3">
    <source>
        <dbReference type="ARBA" id="ARBA00022989"/>
    </source>
</evidence>
<feature type="transmembrane region" description="Helical" evidence="5">
    <location>
        <begin position="148"/>
        <end position="169"/>
    </location>
</feature>
<dbReference type="SUPFAM" id="SSF103473">
    <property type="entry name" value="MFS general substrate transporter"/>
    <property type="match status" value="1"/>
</dbReference>
<dbReference type="InterPro" id="IPR005829">
    <property type="entry name" value="Sugar_transporter_CS"/>
</dbReference>
<evidence type="ECO:0000256" key="1">
    <source>
        <dbReference type="ARBA" id="ARBA00004651"/>
    </source>
</evidence>
<comment type="subcellular location">
    <subcellularLocation>
        <location evidence="1">Cell membrane</location>
        <topology evidence="1">Multi-pass membrane protein</topology>
    </subcellularLocation>
</comment>
<feature type="transmembrane region" description="Helical" evidence="5">
    <location>
        <begin position="290"/>
        <end position="309"/>
    </location>
</feature>
<accession>A0A1H4Y3F6</accession>
<keyword evidence="2 5" id="KW-0812">Transmembrane</keyword>
<evidence type="ECO:0000313" key="7">
    <source>
        <dbReference type="EMBL" id="SED11701.1"/>
    </source>
</evidence>
<dbReference type="GO" id="GO:0046943">
    <property type="term" value="F:carboxylic acid transmembrane transporter activity"/>
    <property type="evidence" value="ECO:0007669"/>
    <property type="project" value="TreeGrafter"/>
</dbReference>
<organism evidence="7 8">
    <name type="scientific">Rhodococcus jostii</name>
    <dbReference type="NCBI Taxonomy" id="132919"/>
    <lineage>
        <taxon>Bacteria</taxon>
        <taxon>Bacillati</taxon>
        <taxon>Actinomycetota</taxon>
        <taxon>Actinomycetes</taxon>
        <taxon>Mycobacteriales</taxon>
        <taxon>Nocardiaceae</taxon>
        <taxon>Rhodococcus</taxon>
    </lineage>
</organism>
<name>A0A1H4Y3F6_RHOJO</name>
<dbReference type="AlphaFoldDB" id="A0A1H4Y3F6"/>
<evidence type="ECO:0000259" key="6">
    <source>
        <dbReference type="PROSITE" id="PS50850"/>
    </source>
</evidence>
<sequence>MAPTREVDISQLIDTAPVSALQKRAIALCLALAILDGMDAQLIGFAIPALSEDWGLSKASFGLLLALSSGAMVVGSLLFGPVADRWGRRRVILLCTVLFAVFTLASAFAPSMGVLIVLRILAGIGLGGVTPNLIALTSEYSPARSRSTLVTIVVAGMSLGGFLGGLAAAQLIPAYGWQSIFVAGGVLPLIVAALAWAGLPESGKFLAARGDHAAAAKILSAIAPEAGITGSVTFTVDAAVATKSPIRELFAGGRALDTVLLWVVFVINFLVIYFLFGWMPSLFSQGGQSASHAILAAALFNLGGMAGALSIGWITDRVGTAWRRSRGSDAAYAVVMAGYTLGALFIGAVAMVLANSTLLLITICIVGFGMSGSSAGIIAIAASIYPVAARSTGIGWAMGIGRIGSIAGPTLGAALIAAGMDARTIFLLMIVPTACAVLTLGALFVRERLRGRTVVGAAESPAVTAEAH</sequence>
<dbReference type="Gene3D" id="1.20.1250.20">
    <property type="entry name" value="MFS general substrate transporter like domains"/>
    <property type="match status" value="1"/>
</dbReference>
<feature type="transmembrane region" description="Helical" evidence="5">
    <location>
        <begin position="400"/>
        <end position="419"/>
    </location>
</feature>
<feature type="domain" description="Major facilitator superfamily (MFS) profile" evidence="6">
    <location>
        <begin position="25"/>
        <end position="450"/>
    </location>
</feature>
<dbReference type="Pfam" id="PF07690">
    <property type="entry name" value="MFS_1"/>
    <property type="match status" value="2"/>
</dbReference>
<evidence type="ECO:0000313" key="8">
    <source>
        <dbReference type="Proteomes" id="UP000183407"/>
    </source>
</evidence>
<keyword evidence="3 5" id="KW-1133">Transmembrane helix</keyword>
<feature type="transmembrane region" description="Helical" evidence="5">
    <location>
        <begin position="25"/>
        <end position="47"/>
    </location>
</feature>
<dbReference type="GO" id="GO:0005886">
    <property type="term" value="C:plasma membrane"/>
    <property type="evidence" value="ECO:0007669"/>
    <property type="project" value="UniProtKB-SubCell"/>
</dbReference>
<dbReference type="InterPro" id="IPR011701">
    <property type="entry name" value="MFS"/>
</dbReference>
<feature type="transmembrane region" description="Helical" evidence="5">
    <location>
        <begin position="175"/>
        <end position="199"/>
    </location>
</feature>
<dbReference type="InterPro" id="IPR020846">
    <property type="entry name" value="MFS_dom"/>
</dbReference>
<dbReference type="EMBL" id="FNTL01000004">
    <property type="protein sequence ID" value="SED11701.1"/>
    <property type="molecule type" value="Genomic_DNA"/>
</dbReference>
<protein>
    <submittedName>
        <fullName evidence="7">MFS transporter, AAHS family, 4-hydroxybenzoate transporter</fullName>
    </submittedName>
</protein>
<dbReference type="PANTHER" id="PTHR23508:SF10">
    <property type="entry name" value="CARBOXYLIC ACID TRANSPORTER PROTEIN HOMOLOG"/>
    <property type="match status" value="1"/>
</dbReference>
<proteinExistence type="predicted"/>
<feature type="transmembrane region" description="Helical" evidence="5">
    <location>
        <begin position="330"/>
        <end position="353"/>
    </location>
</feature>
<feature type="transmembrane region" description="Helical" evidence="5">
    <location>
        <begin position="116"/>
        <end position="136"/>
    </location>
</feature>
<reference evidence="8" key="1">
    <citation type="submission" date="2016-10" db="EMBL/GenBank/DDBJ databases">
        <authorList>
            <person name="Varghese N."/>
        </authorList>
    </citation>
    <scope>NUCLEOTIDE SEQUENCE [LARGE SCALE GENOMIC DNA]</scope>
    <source>
        <strain evidence="8">DSM 44719</strain>
    </source>
</reference>
<keyword evidence="4 5" id="KW-0472">Membrane</keyword>
<dbReference type="PANTHER" id="PTHR23508">
    <property type="entry name" value="CARBOXYLIC ACID TRANSPORTER PROTEIN HOMOLOG"/>
    <property type="match status" value="1"/>
</dbReference>
<feature type="transmembrane region" description="Helical" evidence="5">
    <location>
        <begin position="425"/>
        <end position="445"/>
    </location>
</feature>
<dbReference type="OrthoDB" id="4506232at2"/>
<gene>
    <name evidence="7" type="ORF">SAMN04490220_3546</name>
</gene>
<feature type="transmembrane region" description="Helical" evidence="5">
    <location>
        <begin position="91"/>
        <end position="110"/>
    </location>
</feature>
<dbReference type="Proteomes" id="UP000183407">
    <property type="component" value="Unassembled WGS sequence"/>
</dbReference>
<dbReference type="CDD" id="cd17365">
    <property type="entry name" value="MFS_PcaK_like"/>
    <property type="match status" value="1"/>
</dbReference>
<dbReference type="RefSeq" id="WP_073364025.1">
    <property type="nucleotide sequence ID" value="NZ_FNTL01000004.1"/>
</dbReference>
<feature type="transmembrane region" description="Helical" evidence="5">
    <location>
        <begin position="59"/>
        <end position="79"/>
    </location>
</feature>
<feature type="transmembrane region" description="Helical" evidence="5">
    <location>
        <begin position="259"/>
        <end position="278"/>
    </location>
</feature>
<dbReference type="PROSITE" id="PS50850">
    <property type="entry name" value="MFS"/>
    <property type="match status" value="1"/>
</dbReference>